<organism evidence="2 3">
    <name type="scientific">Gossypium klotzschianum</name>
    <dbReference type="NCBI Taxonomy" id="34286"/>
    <lineage>
        <taxon>Eukaryota</taxon>
        <taxon>Viridiplantae</taxon>
        <taxon>Streptophyta</taxon>
        <taxon>Embryophyta</taxon>
        <taxon>Tracheophyta</taxon>
        <taxon>Spermatophyta</taxon>
        <taxon>Magnoliopsida</taxon>
        <taxon>eudicotyledons</taxon>
        <taxon>Gunneridae</taxon>
        <taxon>Pentapetalae</taxon>
        <taxon>rosids</taxon>
        <taxon>malvids</taxon>
        <taxon>Malvales</taxon>
        <taxon>Malvaceae</taxon>
        <taxon>Malvoideae</taxon>
        <taxon>Gossypium</taxon>
    </lineage>
</organism>
<dbReference type="EMBL" id="JABFAB010000005">
    <property type="protein sequence ID" value="MBA0647648.1"/>
    <property type="molecule type" value="Genomic_DNA"/>
</dbReference>
<evidence type="ECO:0008006" key="4">
    <source>
        <dbReference type="Google" id="ProtNLM"/>
    </source>
</evidence>
<evidence type="ECO:0000313" key="2">
    <source>
        <dbReference type="EMBL" id="MBA0647648.1"/>
    </source>
</evidence>
<feature type="compositionally biased region" description="Basic and acidic residues" evidence="1">
    <location>
        <begin position="16"/>
        <end position="27"/>
    </location>
</feature>
<dbReference type="AlphaFoldDB" id="A0A7J8UAY7"/>
<evidence type="ECO:0000256" key="1">
    <source>
        <dbReference type="SAM" id="MobiDB-lite"/>
    </source>
</evidence>
<keyword evidence="3" id="KW-1185">Reference proteome</keyword>
<proteinExistence type="predicted"/>
<feature type="non-terminal residue" evidence="2">
    <location>
        <position position="183"/>
    </location>
</feature>
<sequence>MARFSGKRKIWKKVQAKKDLSQKEEMQSRGMEYQEEEREESNVNAQNGRLKSVEVERTWMNKIKVVEDHIENEQLWNLQRFLVGETTSFCNTTSLSERIARIGLRELTVKKIQGRYFLIEVPNDELLEILKQKDWAYLKEFFINIEPWSEKFKATERVAWIEVSGVPLHCWKYQTFKRVAGLW</sequence>
<reference evidence="2 3" key="1">
    <citation type="journal article" date="2019" name="Genome Biol. Evol.">
        <title>Insights into the evolution of the New World diploid cottons (Gossypium, subgenus Houzingenia) based on genome sequencing.</title>
        <authorList>
            <person name="Grover C.E."/>
            <person name="Arick M.A. 2nd"/>
            <person name="Thrash A."/>
            <person name="Conover J.L."/>
            <person name="Sanders W.S."/>
            <person name="Peterson D.G."/>
            <person name="Frelichowski J.E."/>
            <person name="Scheffler J.A."/>
            <person name="Scheffler B.E."/>
            <person name="Wendel J.F."/>
        </authorList>
    </citation>
    <scope>NUCLEOTIDE SEQUENCE [LARGE SCALE GENOMIC DNA]</scope>
    <source>
        <strain evidence="2">57</strain>
        <tissue evidence="2">Leaf</tissue>
    </source>
</reference>
<protein>
    <recommendedName>
        <fullName evidence="4">DUF4283 domain-containing protein</fullName>
    </recommendedName>
</protein>
<gene>
    <name evidence="2" type="ORF">Goklo_015490</name>
</gene>
<dbReference type="Proteomes" id="UP000593573">
    <property type="component" value="Unassembled WGS sequence"/>
</dbReference>
<evidence type="ECO:0000313" key="3">
    <source>
        <dbReference type="Proteomes" id="UP000593573"/>
    </source>
</evidence>
<feature type="region of interest" description="Disordered" evidence="1">
    <location>
        <begin position="1"/>
        <end position="47"/>
    </location>
</feature>
<feature type="compositionally biased region" description="Basic residues" evidence="1">
    <location>
        <begin position="1"/>
        <end position="15"/>
    </location>
</feature>
<dbReference type="OrthoDB" id="999103at2759"/>
<comment type="caution">
    <text evidence="2">The sequence shown here is derived from an EMBL/GenBank/DDBJ whole genome shotgun (WGS) entry which is preliminary data.</text>
</comment>
<accession>A0A7J8UAY7</accession>
<name>A0A7J8UAY7_9ROSI</name>